<evidence type="ECO:0000313" key="10">
    <source>
        <dbReference type="Proteomes" id="UP000176005"/>
    </source>
</evidence>
<evidence type="ECO:0000256" key="6">
    <source>
        <dbReference type="ARBA" id="ARBA00022989"/>
    </source>
</evidence>
<keyword evidence="6 8" id="KW-1133">Transmembrane helix</keyword>
<comment type="caution">
    <text evidence="9">The sequence shown here is derived from an EMBL/GenBank/DDBJ whole genome shotgun (WGS) entry which is preliminary data.</text>
</comment>
<dbReference type="EMBL" id="LJGW01000161">
    <property type="protein sequence ID" value="OEV12102.1"/>
    <property type="molecule type" value="Genomic_DNA"/>
</dbReference>
<feature type="transmembrane region" description="Helical" evidence="8">
    <location>
        <begin position="74"/>
        <end position="91"/>
    </location>
</feature>
<keyword evidence="10" id="KW-1185">Reference proteome</keyword>
<protein>
    <submittedName>
        <fullName evidence="9">Rod shape-determining protein MreD</fullName>
    </submittedName>
</protein>
<comment type="subcellular location">
    <subcellularLocation>
        <location evidence="1">Cell membrane</location>
        <topology evidence="1">Multi-pass membrane protein</topology>
    </subcellularLocation>
</comment>
<comment type="similarity">
    <text evidence="2">Belongs to the MreD family.</text>
</comment>
<feature type="transmembrane region" description="Helical" evidence="8">
    <location>
        <begin position="6"/>
        <end position="24"/>
    </location>
</feature>
<dbReference type="Gene3D" id="1.10.1760.20">
    <property type="match status" value="1"/>
</dbReference>
<dbReference type="PATRIC" id="fig|518642.10.peg.1474"/>
<dbReference type="GO" id="GO:0005886">
    <property type="term" value="C:plasma membrane"/>
    <property type="evidence" value="ECO:0007669"/>
    <property type="project" value="UniProtKB-SubCell"/>
</dbReference>
<dbReference type="InterPro" id="IPR009825">
    <property type="entry name" value="ECF_substrate-spec-like"/>
</dbReference>
<evidence type="ECO:0000256" key="2">
    <source>
        <dbReference type="ARBA" id="ARBA00007776"/>
    </source>
</evidence>
<keyword evidence="5" id="KW-0133">Cell shape</keyword>
<dbReference type="GO" id="GO:0008360">
    <property type="term" value="P:regulation of cell shape"/>
    <property type="evidence" value="ECO:0007669"/>
    <property type="project" value="UniProtKB-KW"/>
</dbReference>
<sequence length="251" mass="25576">MHLNRILLSAVLVVGALVAQVSVLARLQLPGAVPDLMLLVLLGIAMVYGHVAGALVGFFGGLLADLAPPAEHAVGRYALVLCVIGYVAGLTKPEGSQHRSASVPMLVVASAAVGSTLLYAGVGTLVGDTAAGHVGLLPLLLTATLYDLLLAPFVVPLVMWAARRTEGGVITSDASGVGSMGRSDKGAYGWLSSGTGLHVGGLGLFGKGRGGGTVRNARNGKAVRMGIQRGSLLDRSSRKSRTGKIKGVKRL</sequence>
<feature type="transmembrane region" description="Helical" evidence="8">
    <location>
        <begin position="36"/>
        <end position="62"/>
    </location>
</feature>
<keyword evidence="7 8" id="KW-0472">Membrane</keyword>
<name>A0A1E7L7B3_9ACTN</name>
<gene>
    <name evidence="9" type="ORF">AN218_10020</name>
</gene>
<organism evidence="9 10">
    <name type="scientific">Streptomyces nanshensis</name>
    <dbReference type="NCBI Taxonomy" id="518642"/>
    <lineage>
        <taxon>Bacteria</taxon>
        <taxon>Bacillati</taxon>
        <taxon>Actinomycetota</taxon>
        <taxon>Actinomycetes</taxon>
        <taxon>Kitasatosporales</taxon>
        <taxon>Streptomycetaceae</taxon>
        <taxon>Streptomyces</taxon>
    </lineage>
</organism>
<dbReference type="Pfam" id="PF07155">
    <property type="entry name" value="ECF-ribofla_trS"/>
    <property type="match status" value="1"/>
</dbReference>
<reference evidence="9 10" key="1">
    <citation type="journal article" date="2016" name="Front. Microbiol.">
        <title>Comparative Genomics Analysis of Streptomyces Species Reveals Their Adaptation to the Marine Environment and Their Diversity at the Genomic Level.</title>
        <authorList>
            <person name="Tian X."/>
            <person name="Zhang Z."/>
            <person name="Yang T."/>
            <person name="Chen M."/>
            <person name="Li J."/>
            <person name="Chen F."/>
            <person name="Yang J."/>
            <person name="Li W."/>
            <person name="Zhang B."/>
            <person name="Zhang Z."/>
            <person name="Wu J."/>
            <person name="Zhang C."/>
            <person name="Long L."/>
            <person name="Xiao J."/>
        </authorList>
    </citation>
    <scope>NUCLEOTIDE SEQUENCE [LARGE SCALE GENOMIC DNA]</scope>
    <source>
        <strain evidence="9 10">SCSIO 10429</strain>
    </source>
</reference>
<evidence type="ECO:0000256" key="7">
    <source>
        <dbReference type="ARBA" id="ARBA00023136"/>
    </source>
</evidence>
<dbReference type="RefSeq" id="WP_070016430.1">
    <property type="nucleotide sequence ID" value="NZ_LJGW01000161.1"/>
</dbReference>
<dbReference type="NCBIfam" id="TIGR03426">
    <property type="entry name" value="shape_MreD"/>
    <property type="match status" value="1"/>
</dbReference>
<evidence type="ECO:0000256" key="5">
    <source>
        <dbReference type="ARBA" id="ARBA00022960"/>
    </source>
</evidence>
<evidence type="ECO:0000256" key="8">
    <source>
        <dbReference type="SAM" id="Phobius"/>
    </source>
</evidence>
<proteinExistence type="inferred from homology"/>
<accession>A0A1E7L7B3</accession>
<feature type="transmembrane region" description="Helical" evidence="8">
    <location>
        <begin position="103"/>
        <end position="122"/>
    </location>
</feature>
<evidence type="ECO:0000256" key="3">
    <source>
        <dbReference type="ARBA" id="ARBA00022475"/>
    </source>
</evidence>
<dbReference type="AlphaFoldDB" id="A0A1E7L7B3"/>
<keyword evidence="4 8" id="KW-0812">Transmembrane</keyword>
<keyword evidence="3" id="KW-1003">Cell membrane</keyword>
<dbReference type="InterPro" id="IPR007227">
    <property type="entry name" value="Cell_shape_determining_MreD"/>
</dbReference>
<feature type="transmembrane region" description="Helical" evidence="8">
    <location>
        <begin position="134"/>
        <end position="155"/>
    </location>
</feature>
<evidence type="ECO:0000256" key="1">
    <source>
        <dbReference type="ARBA" id="ARBA00004651"/>
    </source>
</evidence>
<evidence type="ECO:0000313" key="9">
    <source>
        <dbReference type="EMBL" id="OEV12102.1"/>
    </source>
</evidence>
<dbReference type="Proteomes" id="UP000176005">
    <property type="component" value="Unassembled WGS sequence"/>
</dbReference>
<evidence type="ECO:0000256" key="4">
    <source>
        <dbReference type="ARBA" id="ARBA00022692"/>
    </source>
</evidence>